<dbReference type="InterPro" id="IPR005135">
    <property type="entry name" value="Endo/exonuclease/phosphatase"/>
</dbReference>
<dbReference type="GO" id="GO:0008081">
    <property type="term" value="F:phosphoric diester hydrolase activity"/>
    <property type="evidence" value="ECO:0007669"/>
    <property type="project" value="TreeGrafter"/>
</dbReference>
<dbReference type="InterPro" id="IPR020847">
    <property type="entry name" value="AP_endonuclease_F1_BS"/>
</dbReference>
<dbReference type="GO" id="GO:0008311">
    <property type="term" value="F:double-stranded DNA 3'-5' DNA exonuclease activity"/>
    <property type="evidence" value="ECO:0007669"/>
    <property type="project" value="TreeGrafter"/>
</dbReference>
<feature type="active site" evidence="5">
    <location>
        <position position="108"/>
    </location>
</feature>
<dbReference type="Pfam" id="PF03372">
    <property type="entry name" value="Exo_endo_phos"/>
    <property type="match status" value="1"/>
</dbReference>
<dbReference type="GO" id="GO:0006284">
    <property type="term" value="P:base-excision repair"/>
    <property type="evidence" value="ECO:0007669"/>
    <property type="project" value="TreeGrafter"/>
</dbReference>
<evidence type="ECO:0000256" key="4">
    <source>
        <dbReference type="ARBA" id="ARBA00022842"/>
    </source>
</evidence>
<gene>
    <name evidence="9" type="ORF">A7P90_07140</name>
</gene>
<dbReference type="SUPFAM" id="SSF56219">
    <property type="entry name" value="DNase I-like"/>
    <property type="match status" value="1"/>
</dbReference>
<dbReference type="NCBIfam" id="TIGR00633">
    <property type="entry name" value="xth"/>
    <property type="match status" value="1"/>
</dbReference>
<proteinExistence type="inferred from homology"/>
<feature type="site" description="Interaction with DNA substrate" evidence="7">
    <location>
        <position position="246"/>
    </location>
</feature>
<dbReference type="GO" id="GO:0003906">
    <property type="term" value="F:DNA-(apurinic or apyrimidinic site) endonuclease activity"/>
    <property type="evidence" value="ECO:0007669"/>
    <property type="project" value="TreeGrafter"/>
</dbReference>
<dbReference type="AlphaFoldDB" id="A0A1A9RJY6"/>
<dbReference type="InterPro" id="IPR004808">
    <property type="entry name" value="AP_endonuc_1"/>
</dbReference>
<keyword evidence="3" id="KW-0378">Hydrolase</keyword>
<feature type="binding site" evidence="6">
    <location>
        <position position="150"/>
    </location>
    <ligand>
        <name>Mg(2+)</name>
        <dbReference type="ChEBI" id="CHEBI:18420"/>
        <label>1</label>
    </ligand>
</feature>
<accession>A0A1A9RJY6</accession>
<feature type="binding site" evidence="6">
    <location>
        <position position="246"/>
    </location>
    <ligand>
        <name>Mg(2+)</name>
        <dbReference type="ChEBI" id="CHEBI:18420"/>
        <label>1</label>
    </ligand>
</feature>
<dbReference type="PROSITE" id="PS00726">
    <property type="entry name" value="AP_NUCLEASE_F1_1"/>
    <property type="match status" value="1"/>
</dbReference>
<evidence type="ECO:0000256" key="2">
    <source>
        <dbReference type="ARBA" id="ARBA00022723"/>
    </source>
</evidence>
<evidence type="ECO:0000256" key="7">
    <source>
        <dbReference type="PIRSR" id="PIRSR604808-3"/>
    </source>
</evidence>
<protein>
    <submittedName>
        <fullName evidence="9">Exodeoxyribonuclease III</fullName>
    </submittedName>
</protein>
<evidence type="ECO:0000313" key="10">
    <source>
        <dbReference type="Proteomes" id="UP000077589"/>
    </source>
</evidence>
<keyword evidence="4 6" id="KW-0460">Magnesium</keyword>
<feature type="site" description="Important for catalytic activity" evidence="7">
    <location>
        <position position="220"/>
    </location>
</feature>
<sequence length="257" mass="29301">MRIISANVNGIRSAYKKGFYEYLAASGADIVCIQELKAQEADLDDSMRAPHGMHGVWHCAEKRGYSGVALYSKREPDRVQTGMGIAEFDAEGRFVQVDFGNLSVISLYLPSGSSSEERQQLKFRFLAAFYPMLRELKTQGRDIVICGDWNIAHQNIDLKNWKGNLKNSGFLPEEREWIGKVIVELGWVDIWRTLYPEMPGYTWWSQRGQAYAKDVGWRIDYQMATPALAGCARSAHVYKQEKFSDHAPLVVDYDYPL</sequence>
<feature type="domain" description="Endonuclease/exonuclease/phosphatase" evidence="8">
    <location>
        <begin position="4"/>
        <end position="246"/>
    </location>
</feature>
<evidence type="ECO:0000313" key="9">
    <source>
        <dbReference type="EMBL" id="OAM18689.1"/>
    </source>
</evidence>
<dbReference type="PANTHER" id="PTHR22748">
    <property type="entry name" value="AP ENDONUCLEASE"/>
    <property type="match status" value="1"/>
</dbReference>
<keyword evidence="6" id="KW-0464">Manganese</keyword>
<dbReference type="GO" id="GO:0046872">
    <property type="term" value="F:metal ion binding"/>
    <property type="evidence" value="ECO:0007669"/>
    <property type="project" value="UniProtKB-KW"/>
</dbReference>
<comment type="cofactor">
    <cofactor evidence="6">
        <name>Mg(2+)</name>
        <dbReference type="ChEBI" id="CHEBI:18420"/>
    </cofactor>
    <cofactor evidence="6">
        <name>Mn(2+)</name>
        <dbReference type="ChEBI" id="CHEBI:29035"/>
    </cofactor>
    <text evidence="6">Probably binds two magnesium or manganese ions per subunit.</text>
</comment>
<dbReference type="NCBIfam" id="TIGR00195">
    <property type="entry name" value="exoDNase_III"/>
    <property type="match status" value="1"/>
</dbReference>
<keyword evidence="2 6" id="KW-0479">Metal-binding</keyword>
<feature type="binding site" evidence="6">
    <location>
        <position position="7"/>
    </location>
    <ligand>
        <name>Mg(2+)</name>
        <dbReference type="ChEBI" id="CHEBI:18420"/>
        <label>1</label>
    </ligand>
</feature>
<reference evidence="10" key="1">
    <citation type="submission" date="2016-05" db="EMBL/GenBank/DDBJ databases">
        <title>Draft genome of Corynebacterium afermentans subsp. afermentans LCDC 88199T.</title>
        <authorList>
            <person name="Bernier A.-M."/>
            <person name="Bernard K."/>
        </authorList>
    </citation>
    <scope>NUCLEOTIDE SEQUENCE [LARGE SCALE GENOMIC DNA]</scope>
    <source>
        <strain evidence="10">NML04-0072</strain>
    </source>
</reference>
<feature type="active site" description="Proton acceptor" evidence="5">
    <location>
        <position position="246"/>
    </location>
</feature>
<feature type="binding site" evidence="6">
    <location>
        <position position="35"/>
    </location>
    <ligand>
        <name>Mg(2+)</name>
        <dbReference type="ChEBI" id="CHEBI:18420"/>
        <label>1</label>
    </ligand>
</feature>
<organism evidence="9 10">
    <name type="scientific">Eikenella corrodens</name>
    <dbReference type="NCBI Taxonomy" id="539"/>
    <lineage>
        <taxon>Bacteria</taxon>
        <taxon>Pseudomonadati</taxon>
        <taxon>Pseudomonadota</taxon>
        <taxon>Betaproteobacteria</taxon>
        <taxon>Neisseriales</taxon>
        <taxon>Neisseriaceae</taxon>
        <taxon>Eikenella</taxon>
    </lineage>
</organism>
<dbReference type="EMBL" id="LXSG01000033">
    <property type="protein sequence ID" value="OAM18689.1"/>
    <property type="molecule type" value="Genomic_DNA"/>
</dbReference>
<dbReference type="CDD" id="cd10281">
    <property type="entry name" value="Nape_like_AP-endo"/>
    <property type="match status" value="1"/>
</dbReference>
<dbReference type="PANTHER" id="PTHR22748:SF6">
    <property type="entry name" value="DNA-(APURINIC OR APYRIMIDINIC SITE) ENDONUCLEASE"/>
    <property type="match status" value="1"/>
</dbReference>
<dbReference type="GO" id="GO:0003677">
    <property type="term" value="F:DNA binding"/>
    <property type="evidence" value="ECO:0007669"/>
    <property type="project" value="InterPro"/>
</dbReference>
<evidence type="ECO:0000256" key="6">
    <source>
        <dbReference type="PIRSR" id="PIRSR604808-2"/>
    </source>
</evidence>
<dbReference type="FunFam" id="3.60.10.10:FF:000026">
    <property type="entry name" value="Exodeoxyribonuclease III"/>
    <property type="match status" value="1"/>
</dbReference>
<feature type="site" description="Transition state stabilizer" evidence="7">
    <location>
        <position position="150"/>
    </location>
</feature>
<name>A0A1A9RJY6_EIKCO</name>
<feature type="active site" description="Proton donor/acceptor" evidence="5">
    <location>
        <position position="148"/>
    </location>
</feature>
<evidence type="ECO:0000256" key="5">
    <source>
        <dbReference type="PIRSR" id="PIRSR604808-1"/>
    </source>
</evidence>
<feature type="binding site" evidence="6">
    <location>
        <position position="148"/>
    </location>
    <ligand>
        <name>Mg(2+)</name>
        <dbReference type="ChEBI" id="CHEBI:18420"/>
        <label>1</label>
    </ligand>
</feature>
<evidence type="ECO:0000259" key="8">
    <source>
        <dbReference type="Pfam" id="PF03372"/>
    </source>
</evidence>
<evidence type="ECO:0000256" key="3">
    <source>
        <dbReference type="ARBA" id="ARBA00022801"/>
    </source>
</evidence>
<dbReference type="Proteomes" id="UP000077589">
    <property type="component" value="Unassembled WGS sequence"/>
</dbReference>
<comment type="caution">
    <text evidence="9">The sequence shown here is derived from an EMBL/GenBank/DDBJ whole genome shotgun (WGS) entry which is preliminary data.</text>
</comment>
<dbReference type="STRING" id="539.A7P85_01135"/>
<dbReference type="InterPro" id="IPR036691">
    <property type="entry name" value="Endo/exonu/phosph_ase_sf"/>
</dbReference>
<dbReference type="OrthoDB" id="9803914at2"/>
<feature type="binding site" evidence="6">
    <location>
        <position position="245"/>
    </location>
    <ligand>
        <name>Mg(2+)</name>
        <dbReference type="ChEBI" id="CHEBI:18420"/>
        <label>1</label>
    </ligand>
</feature>
<dbReference type="Gene3D" id="3.60.10.10">
    <property type="entry name" value="Endonuclease/exonuclease/phosphatase"/>
    <property type="match status" value="1"/>
</dbReference>
<evidence type="ECO:0000256" key="1">
    <source>
        <dbReference type="ARBA" id="ARBA00007092"/>
    </source>
</evidence>
<dbReference type="PROSITE" id="PS51435">
    <property type="entry name" value="AP_NUCLEASE_F1_4"/>
    <property type="match status" value="1"/>
</dbReference>
<dbReference type="RefSeq" id="WP_064086177.1">
    <property type="nucleotide sequence ID" value="NZ_CAUTFU010000023.1"/>
</dbReference>
<comment type="similarity">
    <text evidence="1">Belongs to the DNA repair enzymes AP/ExoA family.</text>
</comment>